<organism evidence="1 2">
    <name type="scientific">Pseudomonas syringae pv. cilantro</name>
    <dbReference type="NCBI Taxonomy" id="81035"/>
    <lineage>
        <taxon>Bacteria</taxon>
        <taxon>Pseudomonadati</taxon>
        <taxon>Pseudomonadota</taxon>
        <taxon>Gammaproteobacteria</taxon>
        <taxon>Pseudomonadales</taxon>
        <taxon>Pseudomonadaceae</taxon>
        <taxon>Pseudomonas</taxon>
        <taxon>Pseudomonas syringae</taxon>
    </lineage>
</organism>
<name>A0A0N1JMP9_PSESX</name>
<evidence type="ECO:0000313" key="1">
    <source>
        <dbReference type="EMBL" id="KPC24039.1"/>
    </source>
</evidence>
<dbReference type="PATRIC" id="fig|81035.3.peg.2974"/>
<proteinExistence type="predicted"/>
<evidence type="ECO:0000313" key="2">
    <source>
        <dbReference type="Proteomes" id="UP000037891"/>
    </source>
</evidence>
<reference evidence="1 2" key="2">
    <citation type="submission" date="2015-10" db="EMBL/GenBank/DDBJ databases">
        <title>Comparative genomics and high-throughput reverse genetic screens identify a new phytobacterial MAMP and an Arabidopsis receptor required for immune elicitation.</title>
        <authorList>
            <person name="Mott G.A."/>
            <person name="Thakur S."/>
            <person name="Wang P.W."/>
            <person name="Desveaux D."/>
            <person name="Guttman D.S."/>
        </authorList>
    </citation>
    <scope>NUCLEOTIDE SEQUENCE [LARGE SCALE GENOMIC DNA]</scope>
    <source>
        <strain evidence="1 2">0788_9</strain>
    </source>
</reference>
<reference evidence="1 2" key="1">
    <citation type="submission" date="2015-07" db="EMBL/GenBank/DDBJ databases">
        <authorList>
            <person name="Noorani M."/>
        </authorList>
    </citation>
    <scope>NUCLEOTIDE SEQUENCE [LARGE SCALE GENOMIC DNA]</scope>
    <source>
        <strain evidence="1 2">0788_9</strain>
    </source>
</reference>
<dbReference type="AlphaFoldDB" id="A0A0N1JMP9"/>
<protein>
    <submittedName>
        <fullName evidence="1">Uncharacterized protein</fullName>
    </submittedName>
</protein>
<dbReference type="EMBL" id="LGLN01000096">
    <property type="protein sequence ID" value="KPC24039.1"/>
    <property type="molecule type" value="Genomic_DNA"/>
</dbReference>
<gene>
    <name evidence="1" type="ORF">ABJ99_2777</name>
</gene>
<sequence>MVQFYAKDETSWEDYLETLHDYVQPRAQGTAFTEMYLQQFKHHLEAISKPGVYLKTPKCLNCPGAASNAGFAWSSTGAAPAMDWFVARRRRCT</sequence>
<dbReference type="Proteomes" id="UP000037891">
    <property type="component" value="Unassembled WGS sequence"/>
</dbReference>
<comment type="caution">
    <text evidence="1">The sequence shown here is derived from an EMBL/GenBank/DDBJ whole genome shotgun (WGS) entry which is preliminary data.</text>
</comment>
<accession>A0A0N1JMP9</accession>